<dbReference type="Proteomes" id="UP000005239">
    <property type="component" value="Unassembled WGS sequence"/>
</dbReference>
<proteinExistence type="predicted"/>
<reference evidence="1" key="2">
    <citation type="submission" date="2022-06" db="UniProtKB">
        <authorList>
            <consortium name="EnsemblMetazoa"/>
        </authorList>
    </citation>
    <scope>IDENTIFICATION</scope>
    <source>
        <strain evidence="1">PS312</strain>
    </source>
</reference>
<accession>A0A8R1YLC9</accession>
<organism evidence="1 2">
    <name type="scientific">Pristionchus pacificus</name>
    <name type="common">Parasitic nematode worm</name>
    <dbReference type="NCBI Taxonomy" id="54126"/>
    <lineage>
        <taxon>Eukaryota</taxon>
        <taxon>Metazoa</taxon>
        <taxon>Ecdysozoa</taxon>
        <taxon>Nematoda</taxon>
        <taxon>Chromadorea</taxon>
        <taxon>Rhabditida</taxon>
        <taxon>Rhabditina</taxon>
        <taxon>Diplogasteromorpha</taxon>
        <taxon>Diplogasteroidea</taxon>
        <taxon>Neodiplogasteridae</taxon>
        <taxon>Pristionchus</taxon>
    </lineage>
</organism>
<gene>
    <name evidence="1" type="primary">WBGene00273170</name>
</gene>
<keyword evidence="2" id="KW-1185">Reference proteome</keyword>
<evidence type="ECO:0000313" key="1">
    <source>
        <dbReference type="EnsemblMetazoa" id="PPA34801.1"/>
    </source>
</evidence>
<dbReference type="EnsemblMetazoa" id="PPA34801.1">
    <property type="protein sequence ID" value="PPA34801.1"/>
    <property type="gene ID" value="WBGene00273170"/>
</dbReference>
<name>A0A2A6C7U8_PRIPA</name>
<reference evidence="2" key="1">
    <citation type="journal article" date="2008" name="Nat. Genet.">
        <title>The Pristionchus pacificus genome provides a unique perspective on nematode lifestyle and parasitism.</title>
        <authorList>
            <person name="Dieterich C."/>
            <person name="Clifton S.W."/>
            <person name="Schuster L.N."/>
            <person name="Chinwalla A."/>
            <person name="Delehaunty K."/>
            <person name="Dinkelacker I."/>
            <person name="Fulton L."/>
            <person name="Fulton R."/>
            <person name="Godfrey J."/>
            <person name="Minx P."/>
            <person name="Mitreva M."/>
            <person name="Roeseler W."/>
            <person name="Tian H."/>
            <person name="Witte H."/>
            <person name="Yang S.P."/>
            <person name="Wilson R.K."/>
            <person name="Sommer R.J."/>
        </authorList>
    </citation>
    <scope>NUCLEOTIDE SEQUENCE [LARGE SCALE GENOMIC DNA]</scope>
    <source>
        <strain evidence="2">PS312</strain>
    </source>
</reference>
<protein>
    <submittedName>
        <fullName evidence="1">Uncharacterized protein</fullName>
    </submittedName>
</protein>
<dbReference type="AlphaFoldDB" id="A0A2A6C7U8"/>
<evidence type="ECO:0000313" key="2">
    <source>
        <dbReference type="Proteomes" id="UP000005239"/>
    </source>
</evidence>
<sequence>MSSNLTLAEELLSIPTDGPDTSEPGPSPSEKWANLEDPLEGQSFPAPYELNYTIEELSFSNSTDSEREGFYNNFVHFLEANDWLLWAAVAAGVALIACVVIILTCWLYQHRKGVIHEKKAARAEGVQRQPSESNLENYKRPNMPPSPDENPSWVLLLMIQMGDTRPVAQADGRGFSKLEMEESGGSTTMTRGGFLSTDPSTHDLHFTNIETAADVTGPSKDMLCVYSCPIDGIPNNDLRSEQYRPLPTINHQTPVAHY</sequence>
<accession>A0A2A6C7U8</accession>